<feature type="domain" description="Orn/DAP/Arg decarboxylase 2 C-terminal" evidence="7">
    <location>
        <begin position="18"/>
        <end position="336"/>
    </location>
</feature>
<evidence type="ECO:0000313" key="8">
    <source>
        <dbReference type="EMBL" id="SHH89647.1"/>
    </source>
</evidence>
<keyword evidence="4" id="KW-0745">Spermidine biosynthesis</keyword>
<dbReference type="OrthoDB" id="9804410at2"/>
<name>A0A1M5WQ41_9CLOT</name>
<dbReference type="GO" id="GO:0008836">
    <property type="term" value="F:diaminopimelate decarboxylase activity"/>
    <property type="evidence" value="ECO:0007669"/>
    <property type="project" value="TreeGrafter"/>
</dbReference>
<organism evidence="8 9">
    <name type="scientific">Clostridium grantii DSM 8605</name>
    <dbReference type="NCBI Taxonomy" id="1121316"/>
    <lineage>
        <taxon>Bacteria</taxon>
        <taxon>Bacillati</taxon>
        <taxon>Bacillota</taxon>
        <taxon>Clostridia</taxon>
        <taxon>Eubacteriales</taxon>
        <taxon>Clostridiaceae</taxon>
        <taxon>Clostridium</taxon>
    </lineage>
</organism>
<keyword evidence="2" id="KW-0210">Decarboxylase</keyword>
<dbReference type="SUPFAM" id="SSF50621">
    <property type="entry name" value="Alanine racemase C-terminal domain-like"/>
    <property type="match status" value="1"/>
</dbReference>
<keyword evidence="9" id="KW-1185">Reference proteome</keyword>
<evidence type="ECO:0000256" key="3">
    <source>
        <dbReference type="ARBA" id="ARBA00022898"/>
    </source>
</evidence>
<dbReference type="PANTHER" id="PTHR43727">
    <property type="entry name" value="DIAMINOPIMELATE DECARBOXYLASE"/>
    <property type="match status" value="1"/>
</dbReference>
<dbReference type="Pfam" id="PF00278">
    <property type="entry name" value="Orn_DAP_Arg_deC"/>
    <property type="match status" value="1"/>
</dbReference>
<gene>
    <name evidence="8" type="ORF">SAMN02745207_03048</name>
</gene>
<comment type="cofactor">
    <cofactor evidence="1">
        <name>pyridoxal 5'-phosphate</name>
        <dbReference type="ChEBI" id="CHEBI:597326"/>
    </cofactor>
</comment>
<evidence type="ECO:0000259" key="7">
    <source>
        <dbReference type="Pfam" id="PF00278"/>
    </source>
</evidence>
<dbReference type="GO" id="GO:0009089">
    <property type="term" value="P:lysine biosynthetic process via diaminopimelate"/>
    <property type="evidence" value="ECO:0007669"/>
    <property type="project" value="TreeGrafter"/>
</dbReference>
<dbReference type="GO" id="GO:0045312">
    <property type="term" value="P:nor-spermidine biosynthetic process"/>
    <property type="evidence" value="ECO:0007669"/>
    <property type="project" value="InterPro"/>
</dbReference>
<dbReference type="CDD" id="cd06829">
    <property type="entry name" value="PLPDE_III_CANSDC"/>
    <property type="match status" value="1"/>
</dbReference>
<evidence type="ECO:0000256" key="6">
    <source>
        <dbReference type="PIRSR" id="PIRSR038941-1"/>
    </source>
</evidence>
<dbReference type="Gene3D" id="3.20.20.10">
    <property type="entry name" value="Alanine racemase"/>
    <property type="match status" value="1"/>
</dbReference>
<dbReference type="Gene3D" id="2.40.37.10">
    <property type="entry name" value="Lyase, Ornithine Decarboxylase, Chain A, domain 1"/>
    <property type="match status" value="1"/>
</dbReference>
<dbReference type="FunFam" id="2.40.37.10:FF:000013">
    <property type="entry name" value="Carboxynorspermidine decarboxylase"/>
    <property type="match status" value="1"/>
</dbReference>
<sequence length="379" mass="43161">MNIEDIQKLSTIETPAYVVDTRLLEKNLKLLREVQDKSGCKILLALKGFSMHQAFPLVGNYLEGITSSSLFEARLGYEYMGKEVHIYAPAYKDSEIDEIMSYCGHMVFNSVAQYHKFRDKALDLGIECGIRINPEYSEVETEIYDPCATNSRLGTTLQNLEDADLEGLSGLHFHTMCEQNSDTLERTLKVVEEKFSHLFDKIKWINFGGGHHITRPNYDVEKLINIIKKFKEKYNLEVYLEPGEAIALNTGYLVAEVLDIVKNNMNIAILDTSAACHMPDVLEMPYRPEIENGFLSSEKEYTYRLAGHTCLAGDVIGDYSFEKPLKVGDKLIFKDMAHYTMVKNNTFNGVNLPSIMVMDDNDITLVKSFNFDDYKSRLS</sequence>
<dbReference type="PANTHER" id="PTHR43727:SF1">
    <property type="entry name" value="CARBOXYNORSPERMIDINE_CARBOXYSPERMIDINE DECARBOXYLASE"/>
    <property type="match status" value="1"/>
</dbReference>
<dbReference type="InterPro" id="IPR009006">
    <property type="entry name" value="Ala_racemase/Decarboxylase_C"/>
</dbReference>
<feature type="binding site" evidence="6">
    <location>
        <position position="244"/>
    </location>
    <ligand>
        <name>substrate</name>
    </ligand>
</feature>
<accession>A0A1M5WQ41</accession>
<dbReference type="InterPro" id="IPR029066">
    <property type="entry name" value="PLP-binding_barrel"/>
</dbReference>
<dbReference type="PIRSF" id="PIRSF038941">
    <property type="entry name" value="NspC"/>
    <property type="match status" value="1"/>
</dbReference>
<dbReference type="RefSeq" id="WP_073339332.1">
    <property type="nucleotide sequence ID" value="NZ_FQXM01000019.1"/>
</dbReference>
<dbReference type="EMBL" id="FQXM01000019">
    <property type="protein sequence ID" value="SHH89647.1"/>
    <property type="molecule type" value="Genomic_DNA"/>
</dbReference>
<reference evidence="8 9" key="1">
    <citation type="submission" date="2016-11" db="EMBL/GenBank/DDBJ databases">
        <authorList>
            <person name="Jaros S."/>
            <person name="Januszkiewicz K."/>
            <person name="Wedrychowicz H."/>
        </authorList>
    </citation>
    <scope>NUCLEOTIDE SEQUENCE [LARGE SCALE GENOMIC DNA]</scope>
    <source>
        <strain evidence="8 9">DSM 8605</strain>
    </source>
</reference>
<dbReference type="SUPFAM" id="SSF51419">
    <property type="entry name" value="PLP-binding barrel"/>
    <property type="match status" value="1"/>
</dbReference>
<feature type="binding site" evidence="6">
    <location>
        <position position="280"/>
    </location>
    <ligand>
        <name>substrate</name>
    </ligand>
</feature>
<evidence type="ECO:0000313" key="9">
    <source>
        <dbReference type="Proteomes" id="UP000184447"/>
    </source>
</evidence>
<keyword evidence="3" id="KW-0663">Pyridoxal phosphate</keyword>
<evidence type="ECO:0000256" key="4">
    <source>
        <dbReference type="ARBA" id="ARBA00023066"/>
    </source>
</evidence>
<dbReference type="InterPro" id="IPR022643">
    <property type="entry name" value="De-COase2_C"/>
</dbReference>
<dbReference type="AlphaFoldDB" id="A0A1M5WQ41"/>
<proteinExistence type="predicted"/>
<dbReference type="Proteomes" id="UP000184447">
    <property type="component" value="Unassembled WGS sequence"/>
</dbReference>
<protein>
    <submittedName>
        <fullName evidence="8">Carboxynorspermidine decarboxylase</fullName>
    </submittedName>
</protein>
<dbReference type="FunFam" id="3.20.20.10:FF:000012">
    <property type="entry name" value="Carboxynorspermidine/carboxyspermidine decarboxylase"/>
    <property type="match status" value="1"/>
</dbReference>
<dbReference type="GO" id="GO:0008295">
    <property type="term" value="P:spermidine biosynthetic process"/>
    <property type="evidence" value="ECO:0007669"/>
    <property type="project" value="UniProtKB-KW"/>
</dbReference>
<dbReference type="NCBIfam" id="TIGR01047">
    <property type="entry name" value="nspC"/>
    <property type="match status" value="1"/>
</dbReference>
<dbReference type="InterPro" id="IPR005730">
    <property type="entry name" value="Nsp_de-COase"/>
</dbReference>
<dbReference type="STRING" id="1121316.SAMN02745207_03048"/>
<evidence type="ECO:0000256" key="2">
    <source>
        <dbReference type="ARBA" id="ARBA00022793"/>
    </source>
</evidence>
<evidence type="ECO:0000256" key="5">
    <source>
        <dbReference type="ARBA" id="ARBA00023239"/>
    </source>
</evidence>
<evidence type="ECO:0000256" key="1">
    <source>
        <dbReference type="ARBA" id="ARBA00001933"/>
    </source>
</evidence>
<keyword evidence="5" id="KW-0456">Lyase</keyword>